<feature type="region of interest" description="Disordered" evidence="4">
    <location>
        <begin position="250"/>
        <end position="270"/>
    </location>
</feature>
<feature type="region of interest" description="Disordered" evidence="4">
    <location>
        <begin position="58"/>
        <end position="84"/>
    </location>
</feature>
<comment type="similarity">
    <text evidence="1">Belongs to the GrpE family.</text>
</comment>
<dbReference type="GO" id="GO:0051087">
    <property type="term" value="F:protein-folding chaperone binding"/>
    <property type="evidence" value="ECO:0007669"/>
    <property type="project" value="InterPro"/>
</dbReference>
<accession>A0A7S3V4N6</accession>
<reference evidence="6" key="1">
    <citation type="submission" date="2021-01" db="EMBL/GenBank/DDBJ databases">
        <authorList>
            <person name="Corre E."/>
            <person name="Pelletier E."/>
            <person name="Niang G."/>
            <person name="Scheremetjew M."/>
            <person name="Finn R."/>
            <person name="Kale V."/>
            <person name="Holt S."/>
            <person name="Cochrane G."/>
            <person name="Meng A."/>
            <person name="Brown T."/>
            <person name="Cohen L."/>
        </authorList>
    </citation>
    <scope>NUCLEOTIDE SEQUENCE</scope>
    <source>
        <strain evidence="6">MM31A-1</strain>
    </source>
</reference>
<evidence type="ECO:0000256" key="4">
    <source>
        <dbReference type="SAM" id="MobiDB-lite"/>
    </source>
</evidence>
<proteinExistence type="inferred from homology"/>
<feature type="coiled-coil region" evidence="3">
    <location>
        <begin position="85"/>
        <end position="119"/>
    </location>
</feature>
<evidence type="ECO:0000256" key="5">
    <source>
        <dbReference type="SAM" id="SignalP"/>
    </source>
</evidence>
<evidence type="ECO:0000256" key="3">
    <source>
        <dbReference type="SAM" id="Coils"/>
    </source>
</evidence>
<evidence type="ECO:0000313" key="6">
    <source>
        <dbReference type="EMBL" id="CAE0456778.1"/>
    </source>
</evidence>
<dbReference type="AlphaFoldDB" id="A0A7S3V4N6"/>
<organism evidence="6">
    <name type="scientific">Chaetoceros debilis</name>
    <dbReference type="NCBI Taxonomy" id="122233"/>
    <lineage>
        <taxon>Eukaryota</taxon>
        <taxon>Sar</taxon>
        <taxon>Stramenopiles</taxon>
        <taxon>Ochrophyta</taxon>
        <taxon>Bacillariophyta</taxon>
        <taxon>Coscinodiscophyceae</taxon>
        <taxon>Chaetocerotophycidae</taxon>
        <taxon>Chaetocerotales</taxon>
        <taxon>Chaetocerotaceae</taxon>
        <taxon>Chaetoceros</taxon>
    </lineage>
</organism>
<keyword evidence="5" id="KW-0732">Signal</keyword>
<feature type="signal peptide" evidence="5">
    <location>
        <begin position="1"/>
        <end position="22"/>
    </location>
</feature>
<dbReference type="InterPro" id="IPR013805">
    <property type="entry name" value="GrpE_CC"/>
</dbReference>
<keyword evidence="3" id="KW-0175">Coiled coil</keyword>
<dbReference type="InterPro" id="IPR000740">
    <property type="entry name" value="GrpE"/>
</dbReference>
<dbReference type="GO" id="GO:0006457">
    <property type="term" value="P:protein folding"/>
    <property type="evidence" value="ECO:0007669"/>
    <property type="project" value="InterPro"/>
</dbReference>
<dbReference type="Pfam" id="PF01025">
    <property type="entry name" value="GrpE"/>
    <property type="match status" value="1"/>
</dbReference>
<dbReference type="SUPFAM" id="SSF58014">
    <property type="entry name" value="Coiled-coil domain of nucleotide exchange factor GrpE"/>
    <property type="match status" value="1"/>
</dbReference>
<keyword evidence="2" id="KW-0143">Chaperone</keyword>
<evidence type="ECO:0000256" key="1">
    <source>
        <dbReference type="ARBA" id="ARBA00009054"/>
    </source>
</evidence>
<feature type="compositionally biased region" description="Acidic residues" evidence="4">
    <location>
        <begin position="255"/>
        <end position="270"/>
    </location>
</feature>
<feature type="chain" id="PRO_5031246996" description="GrpE protein homolog" evidence="5">
    <location>
        <begin position="23"/>
        <end position="270"/>
    </location>
</feature>
<sequence length="270" mass="29050">MIFKISPAALSAVLLVLPTAQGFGVSSSNVVSNTNMLHTPRAFIPNLRHTSTVLFETEGELSEEEPVAEEAVAEEEAEEPVDDEAETIKKEIVELENTLKNKNREINNIEKLGEQYTEAGYARKVAEMESINRSRKASAADGKTTARAGVLSKFLPIVDELKRLTELHEGDEFAGKYKALSSDFNGAMGTMGVAEFTLGEGEFADATRVSVVVEEHSETIVKGSVIAVIEGSTGYEIEGNVMRPVDAVVSLGPEPAEEEESAGDAEASEE</sequence>
<evidence type="ECO:0000256" key="2">
    <source>
        <dbReference type="ARBA" id="ARBA00023186"/>
    </source>
</evidence>
<dbReference type="GO" id="GO:0042803">
    <property type="term" value="F:protein homodimerization activity"/>
    <property type="evidence" value="ECO:0007669"/>
    <property type="project" value="InterPro"/>
</dbReference>
<evidence type="ECO:0008006" key="7">
    <source>
        <dbReference type="Google" id="ProtNLM"/>
    </source>
</evidence>
<gene>
    <name evidence="6" type="ORF">CDEB00056_LOCUS1619</name>
</gene>
<name>A0A7S3V4N6_9STRA</name>
<dbReference type="GO" id="GO:0000774">
    <property type="term" value="F:adenyl-nucleotide exchange factor activity"/>
    <property type="evidence" value="ECO:0007669"/>
    <property type="project" value="InterPro"/>
</dbReference>
<dbReference type="EMBL" id="HBIO01002245">
    <property type="protein sequence ID" value="CAE0456778.1"/>
    <property type="molecule type" value="Transcribed_RNA"/>
</dbReference>
<protein>
    <recommendedName>
        <fullName evidence="7">GrpE protein homolog</fullName>
    </recommendedName>
</protein>